<organism evidence="2 3">
    <name type="scientific">Hibiscus syriacus</name>
    <name type="common">Rose of Sharon</name>
    <dbReference type="NCBI Taxonomy" id="106335"/>
    <lineage>
        <taxon>Eukaryota</taxon>
        <taxon>Viridiplantae</taxon>
        <taxon>Streptophyta</taxon>
        <taxon>Embryophyta</taxon>
        <taxon>Tracheophyta</taxon>
        <taxon>Spermatophyta</taxon>
        <taxon>Magnoliopsida</taxon>
        <taxon>eudicotyledons</taxon>
        <taxon>Gunneridae</taxon>
        <taxon>Pentapetalae</taxon>
        <taxon>rosids</taxon>
        <taxon>malvids</taxon>
        <taxon>Malvales</taxon>
        <taxon>Malvaceae</taxon>
        <taxon>Malvoideae</taxon>
        <taxon>Hibiscus</taxon>
    </lineage>
</organism>
<dbReference type="InterPro" id="IPR044730">
    <property type="entry name" value="RNase_H-like_dom_plant"/>
</dbReference>
<keyword evidence="3" id="KW-1185">Reference proteome</keyword>
<reference evidence="2" key="1">
    <citation type="submission" date="2019-09" db="EMBL/GenBank/DDBJ databases">
        <title>Draft genome information of white flower Hibiscus syriacus.</title>
        <authorList>
            <person name="Kim Y.-M."/>
        </authorList>
    </citation>
    <scope>NUCLEOTIDE SEQUENCE [LARGE SCALE GENOMIC DNA]</scope>
    <source>
        <strain evidence="2">YM2019G1</strain>
    </source>
</reference>
<dbReference type="AlphaFoldDB" id="A0A6A2WQ92"/>
<dbReference type="CDD" id="cd06222">
    <property type="entry name" value="RNase_H_like"/>
    <property type="match status" value="1"/>
</dbReference>
<dbReference type="Proteomes" id="UP000436088">
    <property type="component" value="Unassembled WGS sequence"/>
</dbReference>
<dbReference type="GO" id="GO:0004523">
    <property type="term" value="F:RNA-DNA hybrid ribonuclease activity"/>
    <property type="evidence" value="ECO:0007669"/>
    <property type="project" value="InterPro"/>
</dbReference>
<proteinExistence type="predicted"/>
<evidence type="ECO:0000313" key="3">
    <source>
        <dbReference type="Proteomes" id="UP000436088"/>
    </source>
</evidence>
<dbReference type="GO" id="GO:0003676">
    <property type="term" value="F:nucleic acid binding"/>
    <property type="evidence" value="ECO:0007669"/>
    <property type="project" value="InterPro"/>
</dbReference>
<gene>
    <name evidence="2" type="ORF">F3Y22_tig00116978pilonHSYRG00006</name>
</gene>
<dbReference type="EMBL" id="VEPZ02001750">
    <property type="protein sequence ID" value="KAE8657855.1"/>
    <property type="molecule type" value="Genomic_DNA"/>
</dbReference>
<dbReference type="InterPro" id="IPR036397">
    <property type="entry name" value="RNaseH_sf"/>
</dbReference>
<name>A0A6A2WQ92_HIBSY</name>
<accession>A0A6A2WQ92</accession>
<feature type="domain" description="RNase H type-1" evidence="1">
    <location>
        <begin position="31"/>
        <end position="84"/>
    </location>
</feature>
<dbReference type="SUPFAM" id="SSF53098">
    <property type="entry name" value="Ribonuclease H-like"/>
    <property type="match status" value="1"/>
</dbReference>
<dbReference type="PANTHER" id="PTHR47723:SF19">
    <property type="entry name" value="POLYNUCLEOTIDYL TRANSFERASE, RIBONUCLEASE H-LIKE SUPERFAMILY PROTEIN"/>
    <property type="match status" value="1"/>
</dbReference>
<dbReference type="PANTHER" id="PTHR47723">
    <property type="entry name" value="OS05G0353850 PROTEIN"/>
    <property type="match status" value="1"/>
</dbReference>
<comment type="caution">
    <text evidence="2">The sequence shown here is derived from an EMBL/GenBank/DDBJ whole genome shotgun (WGS) entry which is preliminary data.</text>
</comment>
<dbReference type="Pfam" id="PF13456">
    <property type="entry name" value="RVT_3"/>
    <property type="match status" value="1"/>
</dbReference>
<sequence>MLQLNHNYPKNTTSTLLVHWSPPSSGYLKLNTDGASQCNQGVAGADDLLRDENGAWVMGFTAHLGTCTSVAAELFAIRMGISLA</sequence>
<protein>
    <recommendedName>
        <fullName evidence="1">RNase H type-1 domain-containing protein</fullName>
    </recommendedName>
</protein>
<evidence type="ECO:0000313" key="2">
    <source>
        <dbReference type="EMBL" id="KAE8657855.1"/>
    </source>
</evidence>
<evidence type="ECO:0000259" key="1">
    <source>
        <dbReference type="Pfam" id="PF13456"/>
    </source>
</evidence>
<dbReference type="InterPro" id="IPR053151">
    <property type="entry name" value="RNase_H-like"/>
</dbReference>
<dbReference type="InterPro" id="IPR012337">
    <property type="entry name" value="RNaseH-like_sf"/>
</dbReference>
<dbReference type="InterPro" id="IPR002156">
    <property type="entry name" value="RNaseH_domain"/>
</dbReference>
<dbReference type="Gene3D" id="3.30.420.10">
    <property type="entry name" value="Ribonuclease H-like superfamily/Ribonuclease H"/>
    <property type="match status" value="1"/>
</dbReference>